<dbReference type="GO" id="GO:0004519">
    <property type="term" value="F:endonuclease activity"/>
    <property type="evidence" value="ECO:0007669"/>
    <property type="project" value="UniProtKB-KW"/>
</dbReference>
<feature type="domain" description="Endonuclease/exonuclease/phosphatase" evidence="1">
    <location>
        <begin position="6"/>
        <end position="232"/>
    </location>
</feature>
<dbReference type="PANTHER" id="PTHR14859">
    <property type="entry name" value="CALCOFLUOR WHITE HYPERSENSITIVE PROTEIN PRECURSOR"/>
    <property type="match status" value="1"/>
</dbReference>
<dbReference type="InterPro" id="IPR036691">
    <property type="entry name" value="Endo/exonu/phosph_ase_sf"/>
</dbReference>
<dbReference type="PANTHER" id="PTHR14859:SF15">
    <property type="entry name" value="ENDONUCLEASE_EXONUCLEASE_PHOSPHATASE DOMAIN-CONTAINING PROTEIN"/>
    <property type="match status" value="1"/>
</dbReference>
<dbReference type="GO" id="GO:0006506">
    <property type="term" value="P:GPI anchor biosynthetic process"/>
    <property type="evidence" value="ECO:0007669"/>
    <property type="project" value="TreeGrafter"/>
</dbReference>
<organism evidence="2 3">
    <name type="scientific">Paenactinomyces guangxiensis</name>
    <dbReference type="NCBI Taxonomy" id="1490290"/>
    <lineage>
        <taxon>Bacteria</taxon>
        <taxon>Bacillati</taxon>
        <taxon>Bacillota</taxon>
        <taxon>Bacilli</taxon>
        <taxon>Bacillales</taxon>
        <taxon>Thermoactinomycetaceae</taxon>
        <taxon>Paenactinomyces</taxon>
    </lineage>
</organism>
<sequence>MMIKVLTFNIHHGRGTDRQKNIDRTLQVLKESDADLIGLNEVDKHFSKRSYHEDQISWLAHHLQMYHAFGPTLTLKSRRYNRIRQFGNAFLSRYPIVSQTNHRLHFYGGKIGGRGLLEMSVHVHHQPVQVYVTHLSLNPFLHHKQTNFIIGQLMNHHQPVILLGDWNMKPHSRGWKKLTQYLTDASTVSERKRSYTFPSFHPKTQLDYIFTSHHFQVASTKVIKKIPAASDHLPLMATLVLNWN</sequence>
<keyword evidence="2" id="KW-0255">Endonuclease</keyword>
<accession>A0A7W2A8Z7</accession>
<dbReference type="Proteomes" id="UP000535491">
    <property type="component" value="Unassembled WGS sequence"/>
</dbReference>
<dbReference type="GO" id="GO:0016020">
    <property type="term" value="C:membrane"/>
    <property type="evidence" value="ECO:0007669"/>
    <property type="project" value="GOC"/>
</dbReference>
<proteinExistence type="predicted"/>
<keyword evidence="2" id="KW-0269">Exonuclease</keyword>
<dbReference type="Gene3D" id="3.60.10.10">
    <property type="entry name" value="Endonuclease/exonuclease/phosphatase"/>
    <property type="match status" value="1"/>
</dbReference>
<keyword evidence="3" id="KW-1185">Reference proteome</keyword>
<dbReference type="InterPro" id="IPR005135">
    <property type="entry name" value="Endo/exonuclease/phosphatase"/>
</dbReference>
<dbReference type="AlphaFoldDB" id="A0A7W2A8Z7"/>
<protein>
    <submittedName>
        <fullName evidence="2">Endonuclease/exonuclease/phosphatase family protein</fullName>
    </submittedName>
</protein>
<dbReference type="EMBL" id="JACEIQ010000012">
    <property type="protein sequence ID" value="MBA4495155.1"/>
    <property type="molecule type" value="Genomic_DNA"/>
</dbReference>
<dbReference type="InterPro" id="IPR051916">
    <property type="entry name" value="GPI-anchor_lipid_remodeler"/>
</dbReference>
<dbReference type="Pfam" id="PF03372">
    <property type="entry name" value="Exo_endo_phos"/>
    <property type="match status" value="1"/>
</dbReference>
<name>A0A7W2A8Z7_9BACL</name>
<gene>
    <name evidence="2" type="ORF">H1191_12640</name>
</gene>
<dbReference type="SUPFAM" id="SSF56219">
    <property type="entry name" value="DNase I-like"/>
    <property type="match status" value="1"/>
</dbReference>
<keyword evidence="2" id="KW-0378">Hydrolase</keyword>
<evidence type="ECO:0000313" key="3">
    <source>
        <dbReference type="Proteomes" id="UP000535491"/>
    </source>
</evidence>
<comment type="caution">
    <text evidence="2">The sequence shown here is derived from an EMBL/GenBank/DDBJ whole genome shotgun (WGS) entry which is preliminary data.</text>
</comment>
<evidence type="ECO:0000313" key="2">
    <source>
        <dbReference type="EMBL" id="MBA4495155.1"/>
    </source>
</evidence>
<dbReference type="GO" id="GO:0004527">
    <property type="term" value="F:exonuclease activity"/>
    <property type="evidence" value="ECO:0007669"/>
    <property type="project" value="UniProtKB-KW"/>
</dbReference>
<evidence type="ECO:0000259" key="1">
    <source>
        <dbReference type="Pfam" id="PF03372"/>
    </source>
</evidence>
<reference evidence="2 3" key="1">
    <citation type="submission" date="2020-07" db="EMBL/GenBank/DDBJ databases">
        <authorList>
            <person name="Feng H."/>
        </authorList>
    </citation>
    <scope>NUCLEOTIDE SEQUENCE [LARGE SCALE GENOMIC DNA]</scope>
    <source>
        <strain evidence="3">s-10</strain>
    </source>
</reference>
<keyword evidence="2" id="KW-0540">Nuclease</keyword>